<dbReference type="Proteomes" id="UP001292084">
    <property type="component" value="Unassembled WGS sequence"/>
</dbReference>
<dbReference type="CDD" id="cd07377">
    <property type="entry name" value="WHTH_GntR"/>
    <property type="match status" value="1"/>
</dbReference>
<dbReference type="InterPro" id="IPR036390">
    <property type="entry name" value="WH_DNA-bd_sf"/>
</dbReference>
<evidence type="ECO:0000313" key="5">
    <source>
        <dbReference type="EMBL" id="MDZ5712456.1"/>
    </source>
</evidence>
<gene>
    <name evidence="5" type="ORF">UFB30_09445</name>
</gene>
<feature type="domain" description="HTH gntR-type" evidence="4">
    <location>
        <begin position="12"/>
        <end position="80"/>
    </location>
</feature>
<keyword evidence="2" id="KW-0238">DNA-binding</keyword>
<name>A0ABU5KP04_9BACL</name>
<dbReference type="PROSITE" id="PS50949">
    <property type="entry name" value="HTH_GNTR"/>
    <property type="match status" value="1"/>
</dbReference>
<keyword evidence="3" id="KW-0804">Transcription</keyword>
<dbReference type="PANTHER" id="PTHR43537">
    <property type="entry name" value="TRANSCRIPTIONAL REGULATOR, GNTR FAMILY"/>
    <property type="match status" value="1"/>
</dbReference>
<evidence type="ECO:0000256" key="2">
    <source>
        <dbReference type="ARBA" id="ARBA00023125"/>
    </source>
</evidence>
<evidence type="ECO:0000259" key="4">
    <source>
        <dbReference type="PROSITE" id="PS50949"/>
    </source>
</evidence>
<evidence type="ECO:0000256" key="3">
    <source>
        <dbReference type="ARBA" id="ARBA00023163"/>
    </source>
</evidence>
<proteinExistence type="predicted"/>
<protein>
    <submittedName>
        <fullName evidence="5">GntR family transcriptional regulator</fullName>
    </submittedName>
</protein>
<comment type="caution">
    <text evidence="5">The sequence shown here is derived from an EMBL/GenBank/DDBJ whole genome shotgun (WGS) entry which is preliminary data.</text>
</comment>
<dbReference type="Pfam" id="PF00392">
    <property type="entry name" value="GntR"/>
    <property type="match status" value="1"/>
</dbReference>
<sequence length="211" mass="24876">MEKASDRHLIEHKRYISVVHQIRDMIREDRLTAGSRIPSERELSERFGVARSSVREALRALELLGLIETRRGEGTFLRDFRDHHLIDLLGMFILQESRAVSDVAEVKTWLEEDAFRRVLAAPKEERMHLFEHISSQYKKSELKLFTHLKRELVEAGGNQLYVKIWLILNDFHNAENQVQIPLTDQLMDEFYQHLLSEDIEQSMKLITNIEK</sequence>
<keyword evidence="6" id="KW-1185">Reference proteome</keyword>
<dbReference type="EMBL" id="JAXQNN010000002">
    <property type="protein sequence ID" value="MDZ5712456.1"/>
    <property type="molecule type" value="Genomic_DNA"/>
</dbReference>
<evidence type="ECO:0000256" key="1">
    <source>
        <dbReference type="ARBA" id="ARBA00023015"/>
    </source>
</evidence>
<dbReference type="Gene3D" id="1.10.10.10">
    <property type="entry name" value="Winged helix-like DNA-binding domain superfamily/Winged helix DNA-binding domain"/>
    <property type="match status" value="1"/>
</dbReference>
<evidence type="ECO:0000313" key="6">
    <source>
        <dbReference type="Proteomes" id="UP001292084"/>
    </source>
</evidence>
<dbReference type="PANTHER" id="PTHR43537:SF54">
    <property type="entry name" value="TRANSCRIPTIONAL REGULATOR, GNTR FAMILY"/>
    <property type="match status" value="1"/>
</dbReference>
<dbReference type="SMART" id="SM00345">
    <property type="entry name" value="HTH_GNTR"/>
    <property type="match status" value="1"/>
</dbReference>
<dbReference type="InterPro" id="IPR036388">
    <property type="entry name" value="WH-like_DNA-bd_sf"/>
</dbReference>
<keyword evidence="1" id="KW-0805">Transcription regulation</keyword>
<dbReference type="InterPro" id="IPR000524">
    <property type="entry name" value="Tscrpt_reg_HTH_GntR"/>
</dbReference>
<reference evidence="5 6" key="1">
    <citation type="submission" date="2023-12" db="EMBL/GenBank/DDBJ databases">
        <title>Jeotgalibacillus haloalkaliphilus sp. nov., a novel salt-tolerant bacteria, isolated from the estuary of the Fenhe River into the Yellow River.</title>
        <authorList>
            <person name="Li Y."/>
        </authorList>
    </citation>
    <scope>NUCLEOTIDE SEQUENCE [LARGE SCALE GENOMIC DNA]</scope>
    <source>
        <strain evidence="5 6">HH7-29</strain>
    </source>
</reference>
<dbReference type="PRINTS" id="PR00035">
    <property type="entry name" value="HTHGNTR"/>
</dbReference>
<accession>A0ABU5KP04</accession>
<organism evidence="5 6">
    <name type="scientific">Jeotgalibacillus haloalkalitolerans</name>
    <dbReference type="NCBI Taxonomy" id="3104292"/>
    <lineage>
        <taxon>Bacteria</taxon>
        <taxon>Bacillati</taxon>
        <taxon>Bacillota</taxon>
        <taxon>Bacilli</taxon>
        <taxon>Bacillales</taxon>
        <taxon>Caryophanaceae</taxon>
        <taxon>Jeotgalibacillus</taxon>
    </lineage>
</organism>
<dbReference type="SUPFAM" id="SSF46785">
    <property type="entry name" value="Winged helix' DNA-binding domain"/>
    <property type="match status" value="1"/>
</dbReference>